<feature type="region of interest" description="Disordered" evidence="3">
    <location>
        <begin position="13"/>
        <end position="43"/>
    </location>
</feature>
<name>A0A6A4XGN5_AMPAM</name>
<dbReference type="Pfam" id="PF03114">
    <property type="entry name" value="BAR"/>
    <property type="match status" value="1"/>
</dbReference>
<gene>
    <name evidence="5" type="primary">ARHGAP44</name>
    <name evidence="5" type="ORF">FJT64_014922</name>
</gene>
<organism evidence="5 6">
    <name type="scientific">Amphibalanus amphitrite</name>
    <name type="common">Striped barnacle</name>
    <name type="synonym">Balanus amphitrite</name>
    <dbReference type="NCBI Taxonomy" id="1232801"/>
    <lineage>
        <taxon>Eukaryota</taxon>
        <taxon>Metazoa</taxon>
        <taxon>Ecdysozoa</taxon>
        <taxon>Arthropoda</taxon>
        <taxon>Crustacea</taxon>
        <taxon>Multicrustacea</taxon>
        <taxon>Cirripedia</taxon>
        <taxon>Thoracica</taxon>
        <taxon>Thoracicalcarea</taxon>
        <taxon>Balanomorpha</taxon>
        <taxon>Balanoidea</taxon>
        <taxon>Balanidae</taxon>
        <taxon>Amphibalaninae</taxon>
        <taxon>Amphibalanus</taxon>
    </lineage>
</organism>
<dbReference type="InterPro" id="IPR027267">
    <property type="entry name" value="AH/BAR_dom_sf"/>
</dbReference>
<keyword evidence="2" id="KW-0597">Phosphoprotein</keyword>
<sequence>MDMGGLRVEVEFVKTEDEEDEEDEGLWMGPRSPSRLTPGRAEKSEVLTEDLAASERRVENLRASCGVIRKRLTESLSGHGSDDDSKRLRKMQEHQLGAAMKEGAGHVGAETMLGAIMSECGEAQLRLAGERLDYERALEQTVLDNSVLQQLLDTDIPNVTKLRKTLAKLTLDMDASRSSAPDTLAGDMFQLLSREPELAQLLLHLVKLQTEYYRSSLQLLEGTIPALQASLNAAAVKPVFGLSLEEHLRVSGRQVALPLEMCICRLLQIGADEEGLFRVAGSTSKARKLKSCFDAGLASPEHMHEYLDAHVVADALKAYLRDLPEPLMTTDFYDDWMAAAHVQDEGQRLQALWQVLHQLPETHYTNLRYLIKFLALLSKNKQVNKMSTQNIAIVMAPNLLWTRLEEGFNMTATGTHSLVVDSLIQHSDWFFPEEVDFFITYPREEPAEVPPPAPAPDSPVLSNGSVRSSPGHHRSKSSDSGVVAVDSSGVGESASGSTASLTSSDPSRRAAANRLGGTGGGGGGGGRAPAPPPAHDPPTDGASPRAGPASRRSHSDSGYHTSVTSYDILMTSRW</sequence>
<dbReference type="GO" id="GO:0035020">
    <property type="term" value="P:regulation of Rac protein signal transduction"/>
    <property type="evidence" value="ECO:0007669"/>
    <property type="project" value="TreeGrafter"/>
</dbReference>
<proteinExistence type="predicted"/>
<evidence type="ECO:0000256" key="3">
    <source>
        <dbReference type="SAM" id="MobiDB-lite"/>
    </source>
</evidence>
<evidence type="ECO:0000256" key="1">
    <source>
        <dbReference type="ARBA" id="ARBA00022468"/>
    </source>
</evidence>
<keyword evidence="1" id="KW-0343">GTPase activation</keyword>
<dbReference type="FunFam" id="1.10.555.10:FF:000001">
    <property type="entry name" value="Rho GTPase activating protein 44"/>
    <property type="match status" value="1"/>
</dbReference>
<dbReference type="GO" id="GO:0032956">
    <property type="term" value="P:regulation of actin cytoskeleton organization"/>
    <property type="evidence" value="ECO:0007669"/>
    <property type="project" value="TreeGrafter"/>
</dbReference>
<dbReference type="OrthoDB" id="19923at2759"/>
<accession>A0A6A4XGN5</accession>
<dbReference type="GO" id="GO:0005096">
    <property type="term" value="F:GTPase activator activity"/>
    <property type="evidence" value="ECO:0007669"/>
    <property type="project" value="UniProtKB-KW"/>
</dbReference>
<dbReference type="PANTHER" id="PTHR14130">
    <property type="entry name" value="3BP-1 RELATED RHOGAP"/>
    <property type="match status" value="1"/>
</dbReference>
<reference evidence="5 6" key="1">
    <citation type="submission" date="2019-07" db="EMBL/GenBank/DDBJ databases">
        <title>Draft genome assembly of a fouling barnacle, Amphibalanus amphitrite (Darwin, 1854): The first reference genome for Thecostraca.</title>
        <authorList>
            <person name="Kim W."/>
        </authorList>
    </citation>
    <scope>NUCLEOTIDE SEQUENCE [LARGE SCALE GENOMIC DNA]</scope>
    <source>
        <strain evidence="5">SNU_AA5</strain>
        <tissue evidence="5">Soma without cirri and trophi</tissue>
    </source>
</reference>
<dbReference type="InterPro" id="IPR004148">
    <property type="entry name" value="BAR_dom"/>
</dbReference>
<dbReference type="PROSITE" id="PS50238">
    <property type="entry name" value="RHOGAP"/>
    <property type="match status" value="1"/>
</dbReference>
<protein>
    <submittedName>
        <fullName evidence="5">Rho GTPase-activating protein 44</fullName>
    </submittedName>
</protein>
<evidence type="ECO:0000313" key="6">
    <source>
        <dbReference type="Proteomes" id="UP000440578"/>
    </source>
</evidence>
<dbReference type="SUPFAM" id="SSF103657">
    <property type="entry name" value="BAR/IMD domain-like"/>
    <property type="match status" value="1"/>
</dbReference>
<dbReference type="InterPro" id="IPR008936">
    <property type="entry name" value="Rho_GTPase_activation_prot"/>
</dbReference>
<dbReference type="Gene3D" id="1.10.555.10">
    <property type="entry name" value="Rho GTPase activation protein"/>
    <property type="match status" value="1"/>
</dbReference>
<dbReference type="Gene3D" id="1.20.1270.60">
    <property type="entry name" value="Arfaptin homology (AH) domain/BAR domain"/>
    <property type="match status" value="1"/>
</dbReference>
<feature type="compositionally biased region" description="Acidic residues" evidence="3">
    <location>
        <begin position="16"/>
        <end position="25"/>
    </location>
</feature>
<feature type="region of interest" description="Disordered" evidence="3">
    <location>
        <begin position="446"/>
        <end position="562"/>
    </location>
</feature>
<dbReference type="InterPro" id="IPR000198">
    <property type="entry name" value="RhoGAP_dom"/>
</dbReference>
<feature type="compositionally biased region" description="Gly residues" evidence="3">
    <location>
        <begin position="516"/>
        <end position="527"/>
    </location>
</feature>
<dbReference type="GO" id="GO:0007165">
    <property type="term" value="P:signal transduction"/>
    <property type="evidence" value="ECO:0007669"/>
    <property type="project" value="InterPro"/>
</dbReference>
<evidence type="ECO:0000313" key="5">
    <source>
        <dbReference type="EMBL" id="KAF0314648.1"/>
    </source>
</evidence>
<dbReference type="EMBL" id="VIIS01000008">
    <property type="protein sequence ID" value="KAF0314648.1"/>
    <property type="molecule type" value="Genomic_DNA"/>
</dbReference>
<dbReference type="SMART" id="SM00324">
    <property type="entry name" value="RhoGAP"/>
    <property type="match status" value="1"/>
</dbReference>
<comment type="caution">
    <text evidence="5">The sequence shown here is derived from an EMBL/GenBank/DDBJ whole genome shotgun (WGS) entry which is preliminary data.</text>
</comment>
<feature type="compositionally biased region" description="Pro residues" evidence="3">
    <location>
        <begin position="448"/>
        <end position="457"/>
    </location>
</feature>
<feature type="domain" description="Rho-GAP" evidence="4">
    <location>
        <begin position="242"/>
        <end position="431"/>
    </location>
</feature>
<dbReference type="AlphaFoldDB" id="A0A6A4XGN5"/>
<feature type="compositionally biased region" description="Low complexity" evidence="3">
    <location>
        <begin position="478"/>
        <end position="515"/>
    </location>
</feature>
<dbReference type="GO" id="GO:0005737">
    <property type="term" value="C:cytoplasm"/>
    <property type="evidence" value="ECO:0007669"/>
    <property type="project" value="InterPro"/>
</dbReference>
<dbReference type="InterPro" id="IPR047165">
    <property type="entry name" value="RHG17/44/SH3BP1-like"/>
</dbReference>
<dbReference type="Pfam" id="PF00620">
    <property type="entry name" value="RhoGAP"/>
    <property type="match status" value="1"/>
</dbReference>
<evidence type="ECO:0000259" key="4">
    <source>
        <dbReference type="PROSITE" id="PS50238"/>
    </source>
</evidence>
<dbReference type="SUPFAM" id="SSF48350">
    <property type="entry name" value="GTPase activation domain, GAP"/>
    <property type="match status" value="1"/>
</dbReference>
<evidence type="ECO:0000256" key="2">
    <source>
        <dbReference type="ARBA" id="ARBA00022553"/>
    </source>
</evidence>
<dbReference type="PANTHER" id="PTHR14130:SF14">
    <property type="entry name" value="RHO GTPASE-ACTIVATING PROTEIN 92B"/>
    <property type="match status" value="1"/>
</dbReference>
<dbReference type="Proteomes" id="UP000440578">
    <property type="component" value="Unassembled WGS sequence"/>
</dbReference>
<keyword evidence="6" id="KW-1185">Reference proteome</keyword>